<evidence type="ECO:0000259" key="7">
    <source>
        <dbReference type="Pfam" id="PF00149"/>
    </source>
</evidence>
<dbReference type="InterPro" id="IPR043461">
    <property type="entry name" value="LpxH-like"/>
</dbReference>
<keyword evidence="5" id="KW-0472">Membrane</keyword>
<dbReference type="Gene3D" id="3.60.21.10">
    <property type="match status" value="1"/>
</dbReference>
<dbReference type="RefSeq" id="WP_345244485.1">
    <property type="nucleotide sequence ID" value="NZ_BAABHD010000029.1"/>
</dbReference>
<comment type="caution">
    <text evidence="8">The sequence shown here is derived from an EMBL/GenBank/DDBJ whole genome shotgun (WGS) entry which is preliminary data.</text>
</comment>
<keyword evidence="2" id="KW-0997">Cell inner membrane</keyword>
<keyword evidence="1" id="KW-1003">Cell membrane</keyword>
<dbReference type="InterPro" id="IPR029052">
    <property type="entry name" value="Metallo-depent_PP-like"/>
</dbReference>
<accession>A0ABP8MX06</accession>
<evidence type="ECO:0000313" key="9">
    <source>
        <dbReference type="Proteomes" id="UP001501175"/>
    </source>
</evidence>
<dbReference type="PANTHER" id="PTHR34990">
    <property type="entry name" value="UDP-2,3-DIACYLGLUCOSAMINE HYDROLASE-RELATED"/>
    <property type="match status" value="1"/>
</dbReference>
<organism evidence="8 9">
    <name type="scientific">Nibrella saemangeumensis</name>
    <dbReference type="NCBI Taxonomy" id="1084526"/>
    <lineage>
        <taxon>Bacteria</taxon>
        <taxon>Pseudomonadati</taxon>
        <taxon>Bacteroidota</taxon>
        <taxon>Cytophagia</taxon>
        <taxon>Cytophagales</taxon>
        <taxon>Spirosomataceae</taxon>
        <taxon>Nibrella</taxon>
    </lineage>
</organism>
<evidence type="ECO:0000256" key="2">
    <source>
        <dbReference type="ARBA" id="ARBA00022519"/>
    </source>
</evidence>
<name>A0ABP8MX06_9BACT</name>
<dbReference type="InterPro" id="IPR004843">
    <property type="entry name" value="Calcineurin-like_PHP"/>
</dbReference>
<dbReference type="Pfam" id="PF00149">
    <property type="entry name" value="Metallophos"/>
    <property type="match status" value="1"/>
</dbReference>
<keyword evidence="3" id="KW-0479">Metal-binding</keyword>
<proteinExistence type="predicted"/>
<protein>
    <submittedName>
        <fullName evidence="8">UDP-2,3-diacylglucosamine diphosphatase</fullName>
    </submittedName>
</protein>
<evidence type="ECO:0000256" key="4">
    <source>
        <dbReference type="ARBA" id="ARBA00022801"/>
    </source>
</evidence>
<keyword evidence="4" id="KW-0378">Hydrolase</keyword>
<gene>
    <name evidence="8" type="ORF">GCM10023189_28130</name>
</gene>
<evidence type="ECO:0000256" key="1">
    <source>
        <dbReference type="ARBA" id="ARBA00022475"/>
    </source>
</evidence>
<dbReference type="CDD" id="cd07398">
    <property type="entry name" value="MPP_YbbF-LpxH"/>
    <property type="match status" value="1"/>
</dbReference>
<dbReference type="SUPFAM" id="SSF56300">
    <property type="entry name" value="Metallo-dependent phosphatases"/>
    <property type="match status" value="1"/>
</dbReference>
<feature type="domain" description="Calcineurin-like phosphoesterase" evidence="7">
    <location>
        <begin position="14"/>
        <end position="220"/>
    </location>
</feature>
<dbReference type="Proteomes" id="UP001501175">
    <property type="component" value="Unassembled WGS sequence"/>
</dbReference>
<evidence type="ECO:0000313" key="8">
    <source>
        <dbReference type="EMBL" id="GAA4457439.1"/>
    </source>
</evidence>
<sequence length="258" mass="30604">MSVIEQISLPEGQKVYFASDFHLGTPSLPQSRDRERVIVNWLDTIETDAEVIFLVGDVFDFWFEYKRSIPKGFIRFQGKLAELTDAGKQIILFTGNHDMWMHDYFTQEMGIPVYRRPRVYEIAGKRLYIGHGDGLGPGDFVYKRLKQVFENGLARRLFRWLHPDVGIGLAHSWSRRSRISNQKKEEDRFMGEDREWLFLYCREVEQRQHHDYYIFGHRHLPLDMTVSENSRYINLGEWVSARTYAVFDGNNLQLKTWE</sequence>
<keyword evidence="9" id="KW-1185">Reference proteome</keyword>
<dbReference type="PANTHER" id="PTHR34990:SF1">
    <property type="entry name" value="UDP-2,3-DIACYLGLUCOSAMINE HYDROLASE"/>
    <property type="match status" value="1"/>
</dbReference>
<evidence type="ECO:0000256" key="6">
    <source>
        <dbReference type="ARBA" id="ARBA00023211"/>
    </source>
</evidence>
<dbReference type="EMBL" id="BAABHD010000029">
    <property type="protein sequence ID" value="GAA4457439.1"/>
    <property type="molecule type" value="Genomic_DNA"/>
</dbReference>
<reference evidence="9" key="1">
    <citation type="journal article" date="2019" name="Int. J. Syst. Evol. Microbiol.">
        <title>The Global Catalogue of Microorganisms (GCM) 10K type strain sequencing project: providing services to taxonomists for standard genome sequencing and annotation.</title>
        <authorList>
            <consortium name="The Broad Institute Genomics Platform"/>
            <consortium name="The Broad Institute Genome Sequencing Center for Infectious Disease"/>
            <person name="Wu L."/>
            <person name="Ma J."/>
        </authorList>
    </citation>
    <scope>NUCLEOTIDE SEQUENCE [LARGE SCALE GENOMIC DNA]</scope>
    <source>
        <strain evidence="9">JCM 17927</strain>
    </source>
</reference>
<keyword evidence="6" id="KW-0464">Manganese</keyword>
<evidence type="ECO:0000256" key="3">
    <source>
        <dbReference type="ARBA" id="ARBA00022723"/>
    </source>
</evidence>
<evidence type="ECO:0000256" key="5">
    <source>
        <dbReference type="ARBA" id="ARBA00023136"/>
    </source>
</evidence>